<evidence type="ECO:0000313" key="5">
    <source>
        <dbReference type="EMBL" id="GFG88956.1"/>
    </source>
</evidence>
<dbReference type="Gene3D" id="3.20.20.70">
    <property type="entry name" value="Aldolase class I"/>
    <property type="match status" value="1"/>
</dbReference>
<dbReference type="Pfam" id="PF13353">
    <property type="entry name" value="Fer4_12"/>
    <property type="match status" value="1"/>
</dbReference>
<protein>
    <submittedName>
        <fullName evidence="5">Radical activating enzyme</fullName>
    </submittedName>
</protein>
<keyword evidence="3" id="KW-0408">Iron</keyword>
<evidence type="ECO:0000256" key="3">
    <source>
        <dbReference type="ARBA" id="ARBA00023004"/>
    </source>
</evidence>
<evidence type="ECO:0000313" key="6">
    <source>
        <dbReference type="Proteomes" id="UP000465360"/>
    </source>
</evidence>
<evidence type="ECO:0000256" key="4">
    <source>
        <dbReference type="ARBA" id="ARBA00023014"/>
    </source>
</evidence>
<keyword evidence="2" id="KW-0479">Metal-binding</keyword>
<proteinExistence type="predicted"/>
<evidence type="ECO:0000256" key="2">
    <source>
        <dbReference type="ARBA" id="ARBA00022723"/>
    </source>
</evidence>
<dbReference type="AlphaFoldDB" id="A0A7I9YJU6"/>
<dbReference type="EMBL" id="BLKZ01000001">
    <property type="protein sequence ID" value="GFG88956.1"/>
    <property type="molecule type" value="Genomic_DNA"/>
</dbReference>
<gene>
    <name evidence="5" type="ORF">MBOU_09980</name>
</gene>
<name>A0A7I9YJU6_MYCBU</name>
<evidence type="ECO:0000256" key="1">
    <source>
        <dbReference type="ARBA" id="ARBA00022691"/>
    </source>
</evidence>
<sequence length="215" mass="24193">MTAMLLSRLHHPVRNLGFGVRAGIWFQGCTLYCRGCVSRDTWAFDESRCCDVEAVLAWLDGLGALDGITISGGEPTDQPTALRTLLEALKGRDIDTDVLMYSGRTYERLRVDFPWLWDGLVDVLISDPFEQDQAGDVALRGSANQRVHRLTDLALRRYPEEDFEQRYSLQRQQISINVDDHAVWMVGIPKPGDLARLRDSLEARGVGVGRTSWLS</sequence>
<organism evidence="5 6">
    <name type="scientific">Mycobacterium bourgelatii</name>
    <dbReference type="NCBI Taxonomy" id="1273442"/>
    <lineage>
        <taxon>Bacteria</taxon>
        <taxon>Bacillati</taxon>
        <taxon>Actinomycetota</taxon>
        <taxon>Actinomycetes</taxon>
        <taxon>Mycobacteriales</taxon>
        <taxon>Mycobacteriaceae</taxon>
        <taxon>Mycobacterium</taxon>
    </lineage>
</organism>
<keyword evidence="4" id="KW-0411">Iron-sulfur</keyword>
<dbReference type="GO" id="GO:0046872">
    <property type="term" value="F:metal ion binding"/>
    <property type="evidence" value="ECO:0007669"/>
    <property type="project" value="UniProtKB-KW"/>
</dbReference>
<comment type="caution">
    <text evidence="5">The sequence shown here is derived from an EMBL/GenBank/DDBJ whole genome shotgun (WGS) entry which is preliminary data.</text>
</comment>
<keyword evidence="1" id="KW-0949">S-adenosyl-L-methionine</keyword>
<keyword evidence="6" id="KW-1185">Reference proteome</keyword>
<dbReference type="GO" id="GO:0051536">
    <property type="term" value="F:iron-sulfur cluster binding"/>
    <property type="evidence" value="ECO:0007669"/>
    <property type="project" value="UniProtKB-KW"/>
</dbReference>
<dbReference type="InterPro" id="IPR013785">
    <property type="entry name" value="Aldolase_TIM"/>
</dbReference>
<dbReference type="CDD" id="cd01335">
    <property type="entry name" value="Radical_SAM"/>
    <property type="match status" value="1"/>
</dbReference>
<dbReference type="GO" id="GO:0003824">
    <property type="term" value="F:catalytic activity"/>
    <property type="evidence" value="ECO:0007669"/>
    <property type="project" value="InterPro"/>
</dbReference>
<dbReference type="SUPFAM" id="SSF102114">
    <property type="entry name" value="Radical SAM enzymes"/>
    <property type="match status" value="1"/>
</dbReference>
<dbReference type="InterPro" id="IPR058240">
    <property type="entry name" value="rSAM_sf"/>
</dbReference>
<dbReference type="InterPro" id="IPR007197">
    <property type="entry name" value="rSAM"/>
</dbReference>
<accession>A0A7I9YJU6</accession>
<reference evidence="5 6" key="1">
    <citation type="journal article" date="2019" name="Emerg. Microbes Infect.">
        <title>Comprehensive subspecies identification of 175 nontuberculous mycobacteria species based on 7547 genomic profiles.</title>
        <authorList>
            <person name="Matsumoto Y."/>
            <person name="Kinjo T."/>
            <person name="Motooka D."/>
            <person name="Nabeya D."/>
            <person name="Jung N."/>
            <person name="Uechi K."/>
            <person name="Horii T."/>
            <person name="Iida T."/>
            <person name="Fujita J."/>
            <person name="Nakamura S."/>
        </authorList>
    </citation>
    <scope>NUCLEOTIDE SEQUENCE [LARGE SCALE GENOMIC DNA]</scope>
    <source>
        <strain evidence="5 6">JCM 30725</strain>
    </source>
</reference>
<dbReference type="Proteomes" id="UP000465360">
    <property type="component" value="Unassembled WGS sequence"/>
</dbReference>
<dbReference type="SFLD" id="SFLDS00029">
    <property type="entry name" value="Radical_SAM"/>
    <property type="match status" value="1"/>
</dbReference>